<gene>
    <name evidence="1" type="ORF">DCO56_12890</name>
</gene>
<protein>
    <submittedName>
        <fullName evidence="1">DUF3575 domain-containing protein</fullName>
    </submittedName>
</protein>
<name>A0A363NU60_9SPHI</name>
<keyword evidence="2" id="KW-1185">Reference proteome</keyword>
<sequence>MKHHYQATLIIGILAMSGLKAQENTNLIKLNILPLAVGNVAFEYEKAIQQRLSLNATLSLRPKSGLPFRSIWESAIDDPSDILVGAKFGAFSFTPEVRFYLGNNDAFRGFYFAPFVKYARYSLSTILSVEERDYQKEVPISGALNALTAGLAIGSQWRLGEHIYLDWRIIGPNYGFNNGTFEGKTQLNSDEQEELRKQLEDFDIDVLDLKKEVDSEGVTFKTKGPFAGIRTALSLGYRF</sequence>
<dbReference type="EMBL" id="QCXX01000003">
    <property type="protein sequence ID" value="PUV24248.1"/>
    <property type="molecule type" value="Genomic_DNA"/>
</dbReference>
<dbReference type="InterPro" id="IPR021958">
    <property type="entry name" value="DUF3575"/>
</dbReference>
<evidence type="ECO:0000313" key="2">
    <source>
        <dbReference type="Proteomes" id="UP000250831"/>
    </source>
</evidence>
<dbReference type="OrthoDB" id="1118958at2"/>
<dbReference type="Proteomes" id="UP000250831">
    <property type="component" value="Unassembled WGS sequence"/>
</dbReference>
<accession>A0A363NU60</accession>
<dbReference type="Pfam" id="PF12099">
    <property type="entry name" value="DUF3575"/>
    <property type="match status" value="1"/>
</dbReference>
<evidence type="ECO:0000313" key="1">
    <source>
        <dbReference type="EMBL" id="PUV24248.1"/>
    </source>
</evidence>
<dbReference type="AlphaFoldDB" id="A0A363NU60"/>
<reference evidence="1 2" key="1">
    <citation type="submission" date="2018-04" db="EMBL/GenBank/DDBJ databases">
        <title>Sphingobacterium sp. M46 Genome.</title>
        <authorList>
            <person name="Cheng J."/>
            <person name="Li Y."/>
        </authorList>
    </citation>
    <scope>NUCLEOTIDE SEQUENCE [LARGE SCALE GENOMIC DNA]</scope>
    <source>
        <strain evidence="1 2">M46</strain>
    </source>
</reference>
<comment type="caution">
    <text evidence="1">The sequence shown here is derived from an EMBL/GenBank/DDBJ whole genome shotgun (WGS) entry which is preliminary data.</text>
</comment>
<proteinExistence type="predicted"/>
<organism evidence="1 2">
    <name type="scientific">Sphingobacterium athyrii</name>
    <dbReference type="NCBI Taxonomy" id="2152717"/>
    <lineage>
        <taxon>Bacteria</taxon>
        <taxon>Pseudomonadati</taxon>
        <taxon>Bacteroidota</taxon>
        <taxon>Sphingobacteriia</taxon>
        <taxon>Sphingobacteriales</taxon>
        <taxon>Sphingobacteriaceae</taxon>
        <taxon>Sphingobacterium</taxon>
    </lineage>
</organism>
<dbReference type="RefSeq" id="WP_108634176.1">
    <property type="nucleotide sequence ID" value="NZ_QCXX01000003.1"/>
</dbReference>